<dbReference type="PROSITE" id="PS50110">
    <property type="entry name" value="RESPONSE_REGULATORY"/>
    <property type="match status" value="2"/>
</dbReference>
<keyword evidence="11" id="KW-0472">Membrane</keyword>
<dbReference type="EMBL" id="JASHIF010000002">
    <property type="protein sequence ID" value="MDI9858222.1"/>
    <property type="molecule type" value="Genomic_DNA"/>
</dbReference>
<protein>
    <recommendedName>
        <fullName evidence="3">histidine kinase</fullName>
        <ecNumber evidence="3">2.7.13.3</ecNumber>
    </recommendedName>
</protein>
<evidence type="ECO:0000256" key="12">
    <source>
        <dbReference type="PROSITE-ProRule" id="PRU00110"/>
    </source>
</evidence>
<dbReference type="NCBIfam" id="TIGR00229">
    <property type="entry name" value="sensory_box"/>
    <property type="match status" value="4"/>
</dbReference>
<dbReference type="CDD" id="cd16922">
    <property type="entry name" value="HATPase_EvgS-ArcB-TorS-like"/>
    <property type="match status" value="1"/>
</dbReference>
<dbReference type="Gene3D" id="1.20.120.160">
    <property type="entry name" value="HPT domain"/>
    <property type="match status" value="1"/>
</dbReference>
<dbReference type="EC" id="2.7.13.3" evidence="3"/>
<dbReference type="SUPFAM" id="SSF55785">
    <property type="entry name" value="PYP-like sensor domain (PAS domain)"/>
    <property type="match status" value="6"/>
</dbReference>
<keyword evidence="6" id="KW-0812">Transmembrane</keyword>
<comment type="catalytic activity">
    <reaction evidence="1">
        <text>ATP + protein L-histidine = ADP + protein N-phospho-L-histidine.</text>
        <dbReference type="EC" id="2.7.13.3"/>
    </reaction>
</comment>
<dbReference type="SMART" id="SM00388">
    <property type="entry name" value="HisKA"/>
    <property type="match status" value="1"/>
</dbReference>
<dbReference type="CDD" id="cd00088">
    <property type="entry name" value="HPT"/>
    <property type="match status" value="1"/>
</dbReference>
<evidence type="ECO:0000256" key="1">
    <source>
        <dbReference type="ARBA" id="ARBA00000085"/>
    </source>
</evidence>
<dbReference type="InterPro" id="IPR036097">
    <property type="entry name" value="HisK_dim/P_sf"/>
</dbReference>
<dbReference type="CDD" id="cd00130">
    <property type="entry name" value="PAS"/>
    <property type="match status" value="5"/>
</dbReference>
<evidence type="ECO:0000256" key="9">
    <source>
        <dbReference type="ARBA" id="ARBA00022989"/>
    </source>
</evidence>
<dbReference type="Gene3D" id="3.40.50.2300">
    <property type="match status" value="2"/>
</dbReference>
<feature type="domain" description="Response regulatory" evidence="15">
    <location>
        <begin position="1123"/>
        <end position="1243"/>
    </location>
</feature>
<dbReference type="InterPro" id="IPR000014">
    <property type="entry name" value="PAS"/>
</dbReference>
<feature type="domain" description="PAS" evidence="16">
    <location>
        <begin position="355"/>
        <end position="426"/>
    </location>
</feature>
<dbReference type="SMART" id="SM00086">
    <property type="entry name" value="PAC"/>
    <property type="match status" value="6"/>
</dbReference>
<dbReference type="SUPFAM" id="SSF47384">
    <property type="entry name" value="Homodimeric domain of signal transducing histidine kinase"/>
    <property type="match status" value="1"/>
</dbReference>
<keyword evidence="9" id="KW-1133">Transmembrane helix</keyword>
<dbReference type="InterPro" id="IPR004358">
    <property type="entry name" value="Sig_transdc_His_kin-like_C"/>
</dbReference>
<proteinExistence type="predicted"/>
<evidence type="ECO:0000256" key="8">
    <source>
        <dbReference type="ARBA" id="ARBA00022840"/>
    </source>
</evidence>
<evidence type="ECO:0000256" key="13">
    <source>
        <dbReference type="PROSITE-ProRule" id="PRU00169"/>
    </source>
</evidence>
<dbReference type="InterPro" id="IPR036890">
    <property type="entry name" value="HATPase_C_sf"/>
</dbReference>
<dbReference type="InterPro" id="IPR001610">
    <property type="entry name" value="PAC"/>
</dbReference>
<dbReference type="Pfam" id="PF00512">
    <property type="entry name" value="HisKA"/>
    <property type="match status" value="1"/>
</dbReference>
<dbReference type="PANTHER" id="PTHR45339">
    <property type="entry name" value="HYBRID SIGNAL TRANSDUCTION HISTIDINE KINASE J"/>
    <property type="match status" value="1"/>
</dbReference>
<dbReference type="SUPFAM" id="SSF55874">
    <property type="entry name" value="ATPase domain of HSP90 chaperone/DNA topoisomerase II/histidine kinase"/>
    <property type="match status" value="1"/>
</dbReference>
<feature type="modified residue" description="4-aspartylphosphate" evidence="13">
    <location>
        <position position="1173"/>
    </location>
</feature>
<dbReference type="InterPro" id="IPR036641">
    <property type="entry name" value="HPT_dom_sf"/>
</dbReference>
<evidence type="ECO:0000259" key="18">
    <source>
        <dbReference type="PROSITE" id="PS50894"/>
    </source>
</evidence>
<feature type="domain" description="HPt" evidence="18">
    <location>
        <begin position="1422"/>
        <end position="1514"/>
    </location>
</feature>
<dbReference type="InterPro" id="IPR001789">
    <property type="entry name" value="Sig_transdc_resp-reg_receiver"/>
</dbReference>
<keyword evidence="4" id="KW-1003">Cell membrane</keyword>
<keyword evidence="7" id="KW-0547">Nucleotide-binding</keyword>
<evidence type="ECO:0000256" key="7">
    <source>
        <dbReference type="ARBA" id="ARBA00022741"/>
    </source>
</evidence>
<gene>
    <name evidence="19" type="ORF">QM524_03260</name>
</gene>
<feature type="domain" description="PAC" evidence="17">
    <location>
        <begin position="310"/>
        <end position="358"/>
    </location>
</feature>
<dbReference type="PANTHER" id="PTHR45339:SF1">
    <property type="entry name" value="HYBRID SIGNAL TRANSDUCTION HISTIDINE KINASE J"/>
    <property type="match status" value="1"/>
</dbReference>
<dbReference type="SMART" id="SM00091">
    <property type="entry name" value="PAS"/>
    <property type="match status" value="5"/>
</dbReference>
<dbReference type="Pfam" id="PF02518">
    <property type="entry name" value="HATPase_c"/>
    <property type="match status" value="1"/>
</dbReference>
<evidence type="ECO:0000256" key="6">
    <source>
        <dbReference type="ARBA" id="ARBA00022692"/>
    </source>
</evidence>
<feature type="modified residue" description="4-aspartylphosphate" evidence="13">
    <location>
        <position position="1321"/>
    </location>
</feature>
<dbReference type="PRINTS" id="PR00344">
    <property type="entry name" value="BCTRLSENSOR"/>
</dbReference>
<reference evidence="19 20" key="1">
    <citation type="submission" date="2023-05" db="EMBL/GenBank/DDBJ databases">
        <title>Novel species of genus Flectobacillus isolated from stream in China.</title>
        <authorList>
            <person name="Lu H."/>
        </authorList>
    </citation>
    <scope>NUCLEOTIDE SEQUENCE [LARGE SCALE GENOMIC DNA]</scope>
    <source>
        <strain evidence="19 20">KCTC 42575</strain>
    </source>
</reference>
<evidence type="ECO:0000259" key="14">
    <source>
        <dbReference type="PROSITE" id="PS50109"/>
    </source>
</evidence>
<dbReference type="PROSITE" id="PS50109">
    <property type="entry name" value="HIS_KIN"/>
    <property type="match status" value="1"/>
</dbReference>
<feature type="domain" description="Response regulatory" evidence="15">
    <location>
        <begin position="1270"/>
        <end position="1389"/>
    </location>
</feature>
<evidence type="ECO:0000256" key="11">
    <source>
        <dbReference type="ARBA" id="ARBA00023136"/>
    </source>
</evidence>
<evidence type="ECO:0000313" key="20">
    <source>
        <dbReference type="Proteomes" id="UP001236507"/>
    </source>
</evidence>
<feature type="domain" description="PAC" evidence="17">
    <location>
        <begin position="687"/>
        <end position="737"/>
    </location>
</feature>
<evidence type="ECO:0000259" key="15">
    <source>
        <dbReference type="PROSITE" id="PS50110"/>
    </source>
</evidence>
<keyword evidence="5 13" id="KW-0597">Phosphoprotein</keyword>
<dbReference type="InterPro" id="IPR008207">
    <property type="entry name" value="Sig_transdc_His_kin_Hpt_dom"/>
</dbReference>
<evidence type="ECO:0000256" key="5">
    <source>
        <dbReference type="ARBA" id="ARBA00022553"/>
    </source>
</evidence>
<dbReference type="InterPro" id="IPR003661">
    <property type="entry name" value="HisK_dim/P_dom"/>
</dbReference>
<feature type="modified residue" description="Phosphohistidine" evidence="12">
    <location>
        <position position="1461"/>
    </location>
</feature>
<dbReference type="CDD" id="cd17546">
    <property type="entry name" value="REC_hyHK_CKI1_RcsC-like"/>
    <property type="match status" value="2"/>
</dbReference>
<accession>A0ABT6Y3T9</accession>
<feature type="domain" description="Histidine kinase" evidence="14">
    <location>
        <begin position="885"/>
        <end position="1107"/>
    </location>
</feature>
<dbReference type="InterPro" id="IPR013655">
    <property type="entry name" value="PAS_fold_3"/>
</dbReference>
<dbReference type="SUPFAM" id="SSF52172">
    <property type="entry name" value="CheY-like"/>
    <property type="match status" value="2"/>
</dbReference>
<dbReference type="CDD" id="cd00082">
    <property type="entry name" value="HisKA"/>
    <property type="match status" value="1"/>
</dbReference>
<dbReference type="SMART" id="SM00448">
    <property type="entry name" value="REC"/>
    <property type="match status" value="2"/>
</dbReference>
<name>A0ABT6Y3T9_9BACT</name>
<keyword evidence="20" id="KW-1185">Reference proteome</keyword>
<dbReference type="InterPro" id="IPR000700">
    <property type="entry name" value="PAS-assoc_C"/>
</dbReference>
<dbReference type="Pfam" id="PF00072">
    <property type="entry name" value="Response_reg"/>
    <property type="match status" value="2"/>
</dbReference>
<dbReference type="RefSeq" id="WP_283343468.1">
    <property type="nucleotide sequence ID" value="NZ_JASHIF010000002.1"/>
</dbReference>
<evidence type="ECO:0000256" key="2">
    <source>
        <dbReference type="ARBA" id="ARBA00004651"/>
    </source>
</evidence>
<evidence type="ECO:0000259" key="17">
    <source>
        <dbReference type="PROSITE" id="PS50113"/>
    </source>
</evidence>
<dbReference type="SMART" id="SM00387">
    <property type="entry name" value="HATPase_c"/>
    <property type="match status" value="1"/>
</dbReference>
<comment type="caution">
    <text evidence="19">The sequence shown here is derived from an EMBL/GenBank/DDBJ whole genome shotgun (WGS) entry which is preliminary data.</text>
</comment>
<feature type="domain" description="PAS" evidence="16">
    <location>
        <begin position="117"/>
        <end position="172"/>
    </location>
</feature>
<dbReference type="Proteomes" id="UP001236507">
    <property type="component" value="Unassembled WGS sequence"/>
</dbReference>
<dbReference type="InterPro" id="IPR005467">
    <property type="entry name" value="His_kinase_dom"/>
</dbReference>
<dbReference type="SUPFAM" id="SSF47226">
    <property type="entry name" value="Histidine-containing phosphotransfer domain, HPT domain"/>
    <property type="match status" value="1"/>
</dbReference>
<dbReference type="PROSITE" id="PS50112">
    <property type="entry name" value="PAS"/>
    <property type="match status" value="2"/>
</dbReference>
<evidence type="ECO:0000313" key="19">
    <source>
        <dbReference type="EMBL" id="MDI9858222.1"/>
    </source>
</evidence>
<evidence type="ECO:0000259" key="16">
    <source>
        <dbReference type="PROSITE" id="PS50112"/>
    </source>
</evidence>
<dbReference type="InterPro" id="IPR003594">
    <property type="entry name" value="HATPase_dom"/>
</dbReference>
<keyword evidence="8" id="KW-0067">ATP-binding</keyword>
<dbReference type="Gene3D" id="3.30.450.20">
    <property type="entry name" value="PAS domain"/>
    <property type="match status" value="6"/>
</dbReference>
<keyword evidence="10" id="KW-0902">Two-component regulatory system</keyword>
<comment type="subcellular location">
    <subcellularLocation>
        <location evidence="2">Cell membrane</location>
        <topology evidence="2">Multi-pass membrane protein</topology>
    </subcellularLocation>
</comment>
<dbReference type="Pfam" id="PF01627">
    <property type="entry name" value="Hpt"/>
    <property type="match status" value="1"/>
</dbReference>
<sequence>MNHVKIELFEEVKNHPALFDWMISNSFTGFGFMQPNETDTIWFNTALVDFFQKNTLAISELKAELQKFKPFSIDFFRITLSNSNHTSFAVDTKLFHFDNSNKIAFGFYIEEIVKEEKIDILSSIIQSRAYYVVTTDLFGNYSFVNEHFCKVFSFKKEEIVGKNALLNIIPEDHQKCQDTVGLCFQFPNKPHPVILRKPDKNGEVVVNAWEFSGQTDAQGNVYEILCTGYNITDQIRIQNDLSVLVSTMSDILMVVGTDFKIKYLSNSWERLLNQSVEGWLGANYLALIHEADKEKLTIAVQSIGESQTQTSVEYRILSFSGEWIWLRSSINYDEATKNLVFTSQNISDNKEKEEKLKELALVASQTTDAIIIADAQGRITWINKAYQELTGYSLEEVLGRKPSELIHGPLTDQKTIEKIREAIKNHVPISEVILNYTKDKQPYWIDITINPVFDEHNVCTNFIAVERNISAKKIAEDELRATKASLLQTSEVALVGGWELTLPDRALYWNEITRSIFEVEPEFSPALEKSVNFYTPEYRNILIKSLDDCISNHKSFDIEMEIITQKGAKKWLRLIGKMDTESTPQKAYGVVQDITKVKIAEAEAKKSTLLLQKLSSQVPGSLYLYEFSENTGKFSFPYVSAGISEIYEVTPDEVIHNPELIFSRIIPEDQQRVIDSMELALLSFDRWEQEFRILDSKGNIKWLRAASTPEKTATSSLWHGYLQDITKKKEIENEITNSEKKFKSLFDFSSDAIFLFTEDGVIDCNDAALKLLGMTAKTQILGQNPADFSPEFQPNGQKSIDSVNEKLEELTNREFYNFEFVHKRYDTGENFPCDILLNTIELGGKKVVQSVIRDITARKETEAHLLRAREQAEAASRSKSEFLANMSHEIRTPLNGVIGFTDLLLRTQLDETQRQYMSTVHQSANALLDIINDILDFSKIEAGKLELAPEKIDLLELGGQVADMIKFQAHRKDLEMLLNISPLVNRFIHADPVRLRQVLVNLLGNAVKFTQSGEIELKVEVLSSSPNNPTLFRFSVRDTGVGIEPKNQQKIFEAFSQEDASTTRKFGGTGLGLTIANKLLALMNSKLQLESTPGKGSIFYFDVSFETEQAGPIKTNLPLSIEKVLIVDDNDTNRLIIHEMLALKQIQSVCVKNGIEALDKLKSGEKFDVVLMDYHMPYLDGIETSLNIRKKLALNADQLPIVLLSSSSDDDSLQQICQELSIQQKLVKPIKIQQFYDSLATLHAGKDTNSSRTSDNLVTNQDEYFQAKMDILLVEDNPVNMLLATTFLNKIVPNGTVVKAHNGAEALLKFQEKRPDIMFLDIQMPVMNGYETATAIRKLEAGKNPVPIIALTAGTVVGEKERCLEAGMSDYITKPVLKVTIQKMIEKWVLEQPKTEILKAQSVERLGVHFDKNELIERTGANGKLIIQLLDLSFEQTDSFLVEIQQAILVQDWDLVQSLAHKLKGTAYSVSFLKLGKIAGELEEIKEPTLEKVQELIQELTQEIACLGALKPAMLLLN</sequence>
<feature type="domain" description="PAC" evidence="17">
    <location>
        <begin position="556"/>
        <end position="606"/>
    </location>
</feature>
<dbReference type="InterPro" id="IPR035965">
    <property type="entry name" value="PAS-like_dom_sf"/>
</dbReference>
<evidence type="ECO:0000256" key="3">
    <source>
        <dbReference type="ARBA" id="ARBA00012438"/>
    </source>
</evidence>
<dbReference type="Gene3D" id="3.30.565.10">
    <property type="entry name" value="Histidine kinase-like ATPase, C-terminal domain"/>
    <property type="match status" value="1"/>
</dbReference>
<dbReference type="Pfam" id="PF08447">
    <property type="entry name" value="PAS_3"/>
    <property type="match status" value="2"/>
</dbReference>
<dbReference type="PROSITE" id="PS50113">
    <property type="entry name" value="PAC"/>
    <property type="match status" value="4"/>
</dbReference>
<organism evidence="19 20">
    <name type="scientific">Flectobacillus roseus</name>
    <dbReference type="NCBI Taxonomy" id="502259"/>
    <lineage>
        <taxon>Bacteria</taxon>
        <taxon>Pseudomonadati</taxon>
        <taxon>Bacteroidota</taxon>
        <taxon>Cytophagia</taxon>
        <taxon>Cytophagales</taxon>
        <taxon>Flectobacillaceae</taxon>
        <taxon>Flectobacillus</taxon>
    </lineage>
</organism>
<dbReference type="InterPro" id="IPR011006">
    <property type="entry name" value="CheY-like_superfamily"/>
</dbReference>
<dbReference type="PROSITE" id="PS50894">
    <property type="entry name" value="HPT"/>
    <property type="match status" value="1"/>
</dbReference>
<evidence type="ECO:0000256" key="4">
    <source>
        <dbReference type="ARBA" id="ARBA00022475"/>
    </source>
</evidence>
<evidence type="ECO:0000256" key="10">
    <source>
        <dbReference type="ARBA" id="ARBA00023012"/>
    </source>
</evidence>
<dbReference type="Pfam" id="PF13426">
    <property type="entry name" value="PAS_9"/>
    <property type="match status" value="3"/>
</dbReference>
<feature type="domain" description="PAC" evidence="17">
    <location>
        <begin position="428"/>
        <end position="481"/>
    </location>
</feature>
<dbReference type="Gene3D" id="1.10.287.130">
    <property type="match status" value="1"/>
</dbReference>